<evidence type="ECO:0000313" key="3">
    <source>
        <dbReference type="Proteomes" id="UP001140562"/>
    </source>
</evidence>
<dbReference type="EMBL" id="JAPEUV010000169">
    <property type="protein sequence ID" value="KAJ4330954.1"/>
    <property type="molecule type" value="Genomic_DNA"/>
</dbReference>
<sequence>MPSAATIASTAADGEVQEATPVVFSPVMDEDAGSSGVEDNQAAGLIGVTRKGGIKTNALMEPDHTENKDTSAVHPRKQQQVVRDARAGDQKAGKTEHKEGMIDFDSNRPDGSTEQEYGELSAGSVAPTTEIEAYDTKTAGVGREAERETTEEEIKTDTEASKAPVRGNSFTKPRLDLWTRNDDIEYDWGDSEEEL</sequence>
<evidence type="ECO:0000256" key="1">
    <source>
        <dbReference type="SAM" id="MobiDB-lite"/>
    </source>
</evidence>
<protein>
    <submittedName>
        <fullName evidence="2">Uncharacterized protein</fullName>
    </submittedName>
</protein>
<name>A0A9W8WQX0_9PLEO</name>
<comment type="caution">
    <text evidence="2">The sequence shown here is derived from an EMBL/GenBank/DDBJ whole genome shotgun (WGS) entry which is preliminary data.</text>
</comment>
<feature type="compositionally biased region" description="Basic and acidic residues" evidence="1">
    <location>
        <begin position="83"/>
        <end position="108"/>
    </location>
</feature>
<feature type="region of interest" description="Disordered" evidence="1">
    <location>
        <begin position="60"/>
        <end position="173"/>
    </location>
</feature>
<gene>
    <name evidence="2" type="ORF">N0V87_009538</name>
</gene>
<feature type="compositionally biased region" description="Basic and acidic residues" evidence="1">
    <location>
        <begin position="61"/>
        <end position="71"/>
    </location>
</feature>
<evidence type="ECO:0000313" key="2">
    <source>
        <dbReference type="EMBL" id="KAJ4330954.1"/>
    </source>
</evidence>
<dbReference type="AlphaFoldDB" id="A0A9W8WQX0"/>
<dbReference type="OrthoDB" id="3800937at2759"/>
<accession>A0A9W8WQX0</accession>
<dbReference type="Proteomes" id="UP001140562">
    <property type="component" value="Unassembled WGS sequence"/>
</dbReference>
<keyword evidence="3" id="KW-1185">Reference proteome</keyword>
<organism evidence="2 3">
    <name type="scientific">Didymella glomerata</name>
    <dbReference type="NCBI Taxonomy" id="749621"/>
    <lineage>
        <taxon>Eukaryota</taxon>
        <taxon>Fungi</taxon>
        <taxon>Dikarya</taxon>
        <taxon>Ascomycota</taxon>
        <taxon>Pezizomycotina</taxon>
        <taxon>Dothideomycetes</taxon>
        <taxon>Pleosporomycetidae</taxon>
        <taxon>Pleosporales</taxon>
        <taxon>Pleosporineae</taxon>
        <taxon>Didymellaceae</taxon>
        <taxon>Didymella</taxon>
    </lineage>
</organism>
<feature type="compositionally biased region" description="Basic and acidic residues" evidence="1">
    <location>
        <begin position="143"/>
        <end position="160"/>
    </location>
</feature>
<proteinExistence type="predicted"/>
<reference evidence="2" key="1">
    <citation type="submission" date="2022-10" db="EMBL/GenBank/DDBJ databases">
        <title>Tapping the CABI collections for fungal endophytes: first genome assemblies for Collariella, Neodidymelliopsis, Ascochyta clinopodiicola, Didymella pomorum, Didymosphaeria variabile, Neocosmospora piperis and Neocucurbitaria cava.</title>
        <authorList>
            <person name="Hill R."/>
        </authorList>
    </citation>
    <scope>NUCLEOTIDE SEQUENCE</scope>
    <source>
        <strain evidence="2">IMI 360193</strain>
    </source>
</reference>